<sequence length="278" mass="31054">MTALAEAWNCVLPEPDGAAYDPGPAREFLPPNSRDRPLSPQELEQVLRSVGAARYHVLHPFHQRMNVGELSFAQMQAWALNRYCYQAVIPKKDALILARSDDPAFRREWRKRIVDHDGDDAGSEGGIRRWIKLAEGLGLGTQMVVSTRYALPATRYAVASYIDLVTRHSMLVAVASSLTEMFSGAAIAQRVPAMLARYDYITEETLAYFTPRLTQAPRDADFALAYVTRHADTPQRQADAVNALIAKCDMLWAMLDALDHAYGAPQRIPPGAFRPEER</sequence>
<feature type="domain" description="Thiaminase-2/PQQC" evidence="5">
    <location>
        <begin position="47"/>
        <end position="256"/>
    </location>
</feature>
<evidence type="ECO:0000313" key="7">
    <source>
        <dbReference type="Proteomes" id="UP000244081"/>
    </source>
</evidence>
<keyword evidence="2 3" id="KW-0560">Oxidoreductase</keyword>
<dbReference type="Gene3D" id="1.20.910.10">
    <property type="entry name" value="Heme oxygenase-like"/>
    <property type="match status" value="1"/>
</dbReference>
<dbReference type="InterPro" id="IPR004305">
    <property type="entry name" value="Thiaminase-2/PQQC"/>
</dbReference>
<evidence type="ECO:0000256" key="4">
    <source>
        <dbReference type="SAM" id="MobiDB-lite"/>
    </source>
</evidence>
<dbReference type="SUPFAM" id="SSF48613">
    <property type="entry name" value="Heme oxygenase-like"/>
    <property type="match status" value="1"/>
</dbReference>
<dbReference type="UniPathway" id="UPA00539"/>
<comment type="caution">
    <text evidence="6">The sequence shown here is derived from an EMBL/GenBank/DDBJ whole genome shotgun (WGS) entry which is preliminary data.</text>
</comment>
<dbReference type="PANTHER" id="PTHR40279">
    <property type="entry name" value="PQQC-LIKE PROTEIN"/>
    <property type="match status" value="1"/>
</dbReference>
<accession>A0A2T5VHR1</accession>
<evidence type="ECO:0000313" key="6">
    <source>
        <dbReference type="EMBL" id="PTW63291.1"/>
    </source>
</evidence>
<dbReference type="PANTHER" id="PTHR40279:SF3">
    <property type="entry name" value="4-AMINOBENZOATE SYNTHASE"/>
    <property type="match status" value="1"/>
</dbReference>
<comment type="pathway">
    <text evidence="3">Cofactor biosynthesis; pyrroloquinoline quinone biosynthesis.</text>
</comment>
<dbReference type="InterPro" id="IPR039068">
    <property type="entry name" value="PqqC-like"/>
</dbReference>
<dbReference type="OrthoDB" id="9800756at2"/>
<dbReference type="GO" id="GO:0018189">
    <property type="term" value="P:pyrroloquinoline quinone biosynthetic process"/>
    <property type="evidence" value="ECO:0007669"/>
    <property type="project" value="UniProtKB-UniRule"/>
</dbReference>
<dbReference type="EMBL" id="QAYG01000001">
    <property type="protein sequence ID" value="PTW63291.1"/>
    <property type="molecule type" value="Genomic_DNA"/>
</dbReference>
<dbReference type="RefSeq" id="WP_107988743.1">
    <property type="nucleotide sequence ID" value="NZ_QAYG01000001.1"/>
</dbReference>
<evidence type="ECO:0000256" key="3">
    <source>
        <dbReference type="HAMAP-Rule" id="MF_00654"/>
    </source>
</evidence>
<proteinExistence type="inferred from homology"/>
<feature type="region of interest" description="Disordered" evidence="4">
    <location>
        <begin position="18"/>
        <end position="38"/>
    </location>
</feature>
<dbReference type="InterPro" id="IPR016084">
    <property type="entry name" value="Haem_Oase-like_multi-hlx"/>
</dbReference>
<dbReference type="EC" id="1.3.3.11" evidence="3"/>
<keyword evidence="7" id="KW-1185">Reference proteome</keyword>
<comment type="function">
    <text evidence="3">Ring cyclization and eight-electron oxidation of 3a-(2-amino-2-carboxyethyl)-4,5-dioxo-4,5,6,7,8,9-hexahydroquinoline-7,9-dicarboxylic-acid to PQQ.</text>
</comment>
<reference evidence="6 7" key="1">
    <citation type="submission" date="2018-04" db="EMBL/GenBank/DDBJ databases">
        <title>Genomic Encyclopedia of Archaeal and Bacterial Type Strains, Phase II (KMG-II): from individual species to whole genera.</title>
        <authorList>
            <person name="Goeker M."/>
        </authorList>
    </citation>
    <scope>NUCLEOTIDE SEQUENCE [LARGE SCALE GENOMIC DNA]</scope>
    <source>
        <strain evidence="6 7">DSM 23382</strain>
    </source>
</reference>
<dbReference type="Proteomes" id="UP000244081">
    <property type="component" value="Unassembled WGS sequence"/>
</dbReference>
<dbReference type="AlphaFoldDB" id="A0A2T5VHR1"/>
<comment type="similarity">
    <text evidence="3">Belongs to the PqqC family.</text>
</comment>
<organism evidence="6 7">
    <name type="scientific">Breoghania corrubedonensis</name>
    <dbReference type="NCBI Taxonomy" id="665038"/>
    <lineage>
        <taxon>Bacteria</taxon>
        <taxon>Pseudomonadati</taxon>
        <taxon>Pseudomonadota</taxon>
        <taxon>Alphaproteobacteria</taxon>
        <taxon>Hyphomicrobiales</taxon>
        <taxon>Stappiaceae</taxon>
        <taxon>Breoghania</taxon>
    </lineage>
</organism>
<evidence type="ECO:0000256" key="1">
    <source>
        <dbReference type="ARBA" id="ARBA00022905"/>
    </source>
</evidence>
<evidence type="ECO:0000259" key="5">
    <source>
        <dbReference type="Pfam" id="PF03070"/>
    </source>
</evidence>
<dbReference type="GO" id="GO:0033732">
    <property type="term" value="F:pyrroloquinoline-quinone synthase activity"/>
    <property type="evidence" value="ECO:0007669"/>
    <property type="project" value="UniProtKB-EC"/>
</dbReference>
<dbReference type="Pfam" id="PF03070">
    <property type="entry name" value="TENA_THI-4"/>
    <property type="match status" value="1"/>
</dbReference>
<dbReference type="InterPro" id="IPR011845">
    <property type="entry name" value="PqqC"/>
</dbReference>
<protein>
    <recommendedName>
        <fullName evidence="3">Pyrroloquinoline-quinone synthase</fullName>
        <ecNumber evidence="3">1.3.3.11</ecNumber>
    </recommendedName>
    <alternativeName>
        <fullName evidence="3">Coenzyme PQQ synthesis protein C</fullName>
    </alternativeName>
    <alternativeName>
        <fullName evidence="3">Pyrroloquinoline quinone biosynthesis protein C</fullName>
    </alternativeName>
</protein>
<keyword evidence="1 3" id="KW-0884">PQQ biosynthesis</keyword>
<dbReference type="NCBIfam" id="TIGR02111">
    <property type="entry name" value="PQQ_syn_pqqC"/>
    <property type="match status" value="1"/>
</dbReference>
<comment type="catalytic activity">
    <reaction evidence="3">
        <text>6-(2-amino-2-carboxyethyl)-7,8-dioxo-1,2,3,4,7,8-hexahydroquinoline-2,4-dicarboxylate + 3 O2 = pyrroloquinoline quinone + 2 H2O2 + 2 H2O + H(+)</text>
        <dbReference type="Rhea" id="RHEA:10692"/>
        <dbReference type="ChEBI" id="CHEBI:15377"/>
        <dbReference type="ChEBI" id="CHEBI:15378"/>
        <dbReference type="ChEBI" id="CHEBI:15379"/>
        <dbReference type="ChEBI" id="CHEBI:16240"/>
        <dbReference type="ChEBI" id="CHEBI:58442"/>
        <dbReference type="ChEBI" id="CHEBI:58778"/>
        <dbReference type="EC" id="1.3.3.11"/>
    </reaction>
</comment>
<gene>
    <name evidence="3" type="primary">pqqC</name>
    <name evidence="6" type="ORF">C8N35_1011342</name>
</gene>
<evidence type="ECO:0000256" key="2">
    <source>
        <dbReference type="ARBA" id="ARBA00023002"/>
    </source>
</evidence>
<name>A0A2T5VHR1_9HYPH</name>
<dbReference type="HAMAP" id="MF_00654">
    <property type="entry name" value="PQQ_syn_PqqC"/>
    <property type="match status" value="1"/>
</dbReference>